<sequence length="312" mass="34617">MTQEQSGTEAETGAGLNAARAVTGVESWPDEEVWLTGRVEQRQHLLLMEEPAVHPCYRSTLVCWFVGFPDMTLFSPRYTSMSGELKSGRSRAGSKRASNTTYGSEFDLDYDSYHEDYYDRVYDYQRVPASLSPLPLGPSVAKRPRSSSHSSGHRRSRDRAHSKSSRAHSTSSSTAKLGMEELQVIKKELTLIKTQIDGLLDSLERMDTQRSDHKACCLSPPPSPSLCFLLICPSTCHSHSCFLSSGPTVSLREDSPACSPYALSASSREHSPSSLSPPSSRHRIHRESAGLREPDEDRHTMSNHSSDPEEEI</sequence>
<keyword evidence="4" id="KW-1185">Reference proteome</keyword>
<evidence type="ECO:0000256" key="1">
    <source>
        <dbReference type="ARBA" id="ARBA00022884"/>
    </source>
</evidence>
<protein>
    <submittedName>
        <fullName evidence="3">Uncharacterized protein</fullName>
    </submittedName>
</protein>
<reference evidence="3" key="1">
    <citation type="submission" date="2020-03" db="EMBL/GenBank/DDBJ databases">
        <authorList>
            <person name="Weist P."/>
        </authorList>
    </citation>
    <scope>NUCLEOTIDE SEQUENCE</scope>
</reference>
<dbReference type="PANTHER" id="PTHR13968">
    <property type="entry name" value="HETEROGENEOUS NUCLEAR RIBONUCLEOPROTEIN"/>
    <property type="match status" value="1"/>
</dbReference>
<evidence type="ECO:0000313" key="3">
    <source>
        <dbReference type="EMBL" id="CAB1450904.1"/>
    </source>
</evidence>
<dbReference type="InterPro" id="IPR051186">
    <property type="entry name" value="RRM_HNRPC/RALY_subfam"/>
</dbReference>
<dbReference type="EMBL" id="CADEAL010004069">
    <property type="protein sequence ID" value="CAB1450904.1"/>
    <property type="molecule type" value="Genomic_DNA"/>
</dbReference>
<feature type="region of interest" description="Disordered" evidence="2">
    <location>
        <begin position="133"/>
        <end position="175"/>
    </location>
</feature>
<name>A0A9N7VIV5_PLEPL</name>
<evidence type="ECO:0000256" key="2">
    <source>
        <dbReference type="SAM" id="MobiDB-lite"/>
    </source>
</evidence>
<dbReference type="GO" id="GO:0005634">
    <property type="term" value="C:nucleus"/>
    <property type="evidence" value="ECO:0007669"/>
    <property type="project" value="TreeGrafter"/>
</dbReference>
<feature type="region of interest" description="Disordered" evidence="2">
    <location>
        <begin position="254"/>
        <end position="312"/>
    </location>
</feature>
<dbReference type="Proteomes" id="UP001153269">
    <property type="component" value="Unassembled WGS sequence"/>
</dbReference>
<dbReference type="GO" id="GO:0003723">
    <property type="term" value="F:RNA binding"/>
    <property type="evidence" value="ECO:0007669"/>
    <property type="project" value="UniProtKB-KW"/>
</dbReference>
<feature type="region of interest" description="Disordered" evidence="2">
    <location>
        <begin position="80"/>
        <end position="100"/>
    </location>
</feature>
<feature type="compositionally biased region" description="Basic and acidic residues" evidence="2">
    <location>
        <begin position="286"/>
        <end position="300"/>
    </location>
</feature>
<evidence type="ECO:0000313" key="4">
    <source>
        <dbReference type="Proteomes" id="UP001153269"/>
    </source>
</evidence>
<gene>
    <name evidence="3" type="ORF">PLEPLA_LOCUS38596</name>
</gene>
<feature type="compositionally biased region" description="Low complexity" evidence="2">
    <location>
        <begin position="262"/>
        <end position="279"/>
    </location>
</feature>
<comment type="caution">
    <text evidence="3">The sequence shown here is derived from an EMBL/GenBank/DDBJ whole genome shotgun (WGS) entry which is preliminary data.</text>
</comment>
<dbReference type="PANTHER" id="PTHR13968:SF26">
    <property type="entry name" value="RRM DOMAIN-CONTAINING PROTEIN"/>
    <property type="match status" value="1"/>
</dbReference>
<feature type="compositionally biased region" description="Basic residues" evidence="2">
    <location>
        <begin position="142"/>
        <end position="166"/>
    </location>
</feature>
<keyword evidence="1" id="KW-0694">RNA-binding</keyword>
<accession>A0A9N7VIV5</accession>
<dbReference type="AlphaFoldDB" id="A0A9N7VIV5"/>
<organism evidence="3 4">
    <name type="scientific">Pleuronectes platessa</name>
    <name type="common">European plaice</name>
    <dbReference type="NCBI Taxonomy" id="8262"/>
    <lineage>
        <taxon>Eukaryota</taxon>
        <taxon>Metazoa</taxon>
        <taxon>Chordata</taxon>
        <taxon>Craniata</taxon>
        <taxon>Vertebrata</taxon>
        <taxon>Euteleostomi</taxon>
        <taxon>Actinopterygii</taxon>
        <taxon>Neopterygii</taxon>
        <taxon>Teleostei</taxon>
        <taxon>Neoteleostei</taxon>
        <taxon>Acanthomorphata</taxon>
        <taxon>Carangaria</taxon>
        <taxon>Pleuronectiformes</taxon>
        <taxon>Pleuronectoidei</taxon>
        <taxon>Pleuronectidae</taxon>
        <taxon>Pleuronectes</taxon>
    </lineage>
</organism>
<proteinExistence type="predicted"/>